<evidence type="ECO:0000256" key="1">
    <source>
        <dbReference type="ARBA" id="ARBA00001933"/>
    </source>
</evidence>
<dbReference type="InterPro" id="IPR015424">
    <property type="entry name" value="PyrdxlP-dep_Trfase"/>
</dbReference>
<dbReference type="GO" id="GO:0009102">
    <property type="term" value="P:biotin biosynthetic process"/>
    <property type="evidence" value="ECO:0007669"/>
    <property type="project" value="UniProtKB-UniRule"/>
</dbReference>
<comment type="pathway">
    <text evidence="2 9">Cofactor biosynthesis; biotin biosynthesis.</text>
</comment>
<keyword evidence="12" id="KW-0012">Acyltransferase</keyword>
<comment type="similarity">
    <text evidence="3 9">Belongs to the class-II pyridoxal-phosphate-dependent aminotransferase family. BioF subfamily.</text>
</comment>
<dbReference type="KEGG" id="hna:Hneap_2068"/>
<dbReference type="GO" id="GO:0008710">
    <property type="term" value="F:8-amino-7-oxononanoate synthase activity"/>
    <property type="evidence" value="ECO:0007669"/>
    <property type="project" value="UniProtKB-UniRule"/>
</dbReference>
<reference evidence="12 13" key="1">
    <citation type="submission" date="2009-10" db="EMBL/GenBank/DDBJ databases">
        <title>Complete sequence of Halothiobacillus neapolitanus c2.</title>
        <authorList>
            <consortium name="US DOE Joint Genome Institute"/>
            <person name="Lucas S."/>
            <person name="Copeland A."/>
            <person name="Lapidus A."/>
            <person name="Glavina del Rio T."/>
            <person name="Tice H."/>
            <person name="Bruce D."/>
            <person name="Goodwin L."/>
            <person name="Pitluck S."/>
            <person name="Davenport K."/>
            <person name="Brettin T."/>
            <person name="Detter J.C."/>
            <person name="Han C."/>
            <person name="Tapia R."/>
            <person name="Larimer F."/>
            <person name="Land M."/>
            <person name="Hauser L."/>
            <person name="Kyrpides N."/>
            <person name="Mikhailova N."/>
            <person name="Kerfeld C."/>
            <person name="Cannon G."/>
            <person name="Heinhort S."/>
        </authorList>
    </citation>
    <scope>NUCLEOTIDE SEQUENCE [LARGE SCALE GENOMIC DNA]</scope>
    <source>
        <strain evidence="13">ATCC 23641 / c2</strain>
    </source>
</reference>
<dbReference type="EMBL" id="CP001801">
    <property type="protein sequence ID" value="ACX96886.1"/>
    <property type="molecule type" value="Genomic_DNA"/>
</dbReference>
<dbReference type="InterPro" id="IPR050087">
    <property type="entry name" value="AON_synthase_class-II"/>
</dbReference>
<dbReference type="NCBIfam" id="TIGR00858">
    <property type="entry name" value="bioF"/>
    <property type="match status" value="1"/>
</dbReference>
<feature type="binding site" evidence="9">
    <location>
        <position position="182"/>
    </location>
    <ligand>
        <name>pyridoxal 5'-phosphate</name>
        <dbReference type="ChEBI" id="CHEBI:597326"/>
    </ligand>
</feature>
<feature type="binding site" evidence="9">
    <location>
        <position position="25"/>
    </location>
    <ligand>
        <name>substrate</name>
    </ligand>
</feature>
<keyword evidence="6 9" id="KW-0093">Biotin biosynthesis</keyword>
<comment type="subunit">
    <text evidence="4 9">Homodimer.</text>
</comment>
<proteinExistence type="inferred from homology"/>
<dbReference type="GO" id="GO:0030170">
    <property type="term" value="F:pyridoxal phosphate binding"/>
    <property type="evidence" value="ECO:0007669"/>
    <property type="project" value="UniProtKB-UniRule"/>
</dbReference>
<dbReference type="InterPro" id="IPR001917">
    <property type="entry name" value="Aminotrans_II_pyridoxalP_BS"/>
</dbReference>
<dbReference type="InterPro" id="IPR022834">
    <property type="entry name" value="AONS_Proteobacteria"/>
</dbReference>
<organism evidence="12 13">
    <name type="scientific">Halothiobacillus neapolitanus (strain ATCC 23641 / DSM 15147 / CIP 104769 / NCIMB 8539 / c2)</name>
    <name type="common">Thiobacillus neapolitanus</name>
    <dbReference type="NCBI Taxonomy" id="555778"/>
    <lineage>
        <taxon>Bacteria</taxon>
        <taxon>Pseudomonadati</taxon>
        <taxon>Pseudomonadota</taxon>
        <taxon>Gammaproteobacteria</taxon>
        <taxon>Chromatiales</taxon>
        <taxon>Halothiobacillaceae</taxon>
        <taxon>Halothiobacillus</taxon>
    </lineage>
</organism>
<evidence type="ECO:0000256" key="8">
    <source>
        <dbReference type="ARBA" id="ARBA00047715"/>
    </source>
</evidence>
<feature type="binding site" evidence="9">
    <location>
        <begin position="112"/>
        <end position="113"/>
    </location>
    <ligand>
        <name>pyridoxal 5'-phosphate</name>
        <dbReference type="ChEBI" id="CHEBI:597326"/>
    </ligand>
</feature>
<accession>D0KVQ6</accession>
<dbReference type="InterPro" id="IPR004839">
    <property type="entry name" value="Aminotransferase_I/II_large"/>
</dbReference>
<feature type="binding site" evidence="9">
    <location>
        <position position="137"/>
    </location>
    <ligand>
        <name>substrate</name>
    </ligand>
</feature>
<dbReference type="Proteomes" id="UP000009102">
    <property type="component" value="Chromosome"/>
</dbReference>
<dbReference type="Gene3D" id="3.40.640.10">
    <property type="entry name" value="Type I PLP-dependent aspartate aminotransferase-like (Major domain)"/>
    <property type="match status" value="1"/>
</dbReference>
<keyword evidence="13" id="KW-1185">Reference proteome</keyword>
<dbReference type="InterPro" id="IPR015422">
    <property type="entry name" value="PyrdxlP-dep_Trfase_small"/>
</dbReference>
<dbReference type="EC" id="2.3.1.47" evidence="9"/>
<dbReference type="CDD" id="cd06454">
    <property type="entry name" value="KBL_like"/>
    <property type="match status" value="1"/>
</dbReference>
<dbReference type="HAMAP" id="MF_01693">
    <property type="entry name" value="BioF_aminotrans_2"/>
    <property type="match status" value="1"/>
</dbReference>
<comment type="catalytic activity">
    <reaction evidence="8 9">
        <text>6-carboxyhexanoyl-[ACP] + L-alanine + H(+) = (8S)-8-amino-7-oxononanoate + holo-[ACP] + CO2</text>
        <dbReference type="Rhea" id="RHEA:42288"/>
        <dbReference type="Rhea" id="RHEA-COMP:9685"/>
        <dbReference type="Rhea" id="RHEA-COMP:9955"/>
        <dbReference type="ChEBI" id="CHEBI:15378"/>
        <dbReference type="ChEBI" id="CHEBI:16526"/>
        <dbReference type="ChEBI" id="CHEBI:57972"/>
        <dbReference type="ChEBI" id="CHEBI:64479"/>
        <dbReference type="ChEBI" id="CHEBI:78846"/>
        <dbReference type="ChEBI" id="CHEBI:149468"/>
        <dbReference type="EC" id="2.3.1.47"/>
    </reaction>
</comment>
<comment type="function">
    <text evidence="9">Catalyzes the decarboxylative condensation of pimeloyl-[acyl-carrier protein] and L-alanine to produce 8-amino-7-oxononanoate (AON), [acyl-carrier protein], and carbon dioxide.</text>
</comment>
<dbReference type="STRING" id="555778.Hneap_2068"/>
<dbReference type="PROSITE" id="PS00599">
    <property type="entry name" value="AA_TRANSFER_CLASS_2"/>
    <property type="match status" value="1"/>
</dbReference>
<dbReference type="Pfam" id="PF00155">
    <property type="entry name" value="Aminotran_1_2"/>
    <property type="match status" value="1"/>
</dbReference>
<evidence type="ECO:0000256" key="9">
    <source>
        <dbReference type="HAMAP-Rule" id="MF_01693"/>
    </source>
</evidence>
<evidence type="ECO:0000313" key="13">
    <source>
        <dbReference type="Proteomes" id="UP000009102"/>
    </source>
</evidence>
<dbReference type="Gene3D" id="3.90.1150.10">
    <property type="entry name" value="Aspartate Aminotransferase, domain 1"/>
    <property type="match status" value="1"/>
</dbReference>
<feature type="binding site" evidence="9">
    <location>
        <position position="358"/>
    </location>
    <ligand>
        <name>substrate</name>
    </ligand>
</feature>
<feature type="modified residue" description="N6-(pyridoxal phosphate)lysine" evidence="9 10">
    <location>
        <position position="245"/>
    </location>
</feature>
<keyword evidence="7 9" id="KW-0663">Pyridoxal phosphate</keyword>
<evidence type="ECO:0000256" key="3">
    <source>
        <dbReference type="ARBA" id="ARBA00010008"/>
    </source>
</evidence>
<dbReference type="InterPro" id="IPR015421">
    <property type="entry name" value="PyrdxlP-dep_Trfase_major"/>
</dbReference>
<feature type="binding site" evidence="9">
    <location>
        <position position="242"/>
    </location>
    <ligand>
        <name>pyridoxal 5'-phosphate</name>
        <dbReference type="ChEBI" id="CHEBI:597326"/>
    </ligand>
</feature>
<dbReference type="PANTHER" id="PTHR13693:SF100">
    <property type="entry name" value="8-AMINO-7-OXONONANOATE SYNTHASE"/>
    <property type="match status" value="1"/>
</dbReference>
<dbReference type="InterPro" id="IPR004723">
    <property type="entry name" value="AONS_Archaea/Proteobacteria"/>
</dbReference>
<evidence type="ECO:0000256" key="10">
    <source>
        <dbReference type="PIRSR" id="PIRSR604723-51"/>
    </source>
</evidence>
<evidence type="ECO:0000256" key="5">
    <source>
        <dbReference type="ARBA" id="ARBA00022679"/>
    </source>
</evidence>
<feature type="domain" description="Aminotransferase class I/classII large" evidence="11">
    <location>
        <begin position="44"/>
        <end position="386"/>
    </location>
</feature>
<evidence type="ECO:0000256" key="6">
    <source>
        <dbReference type="ARBA" id="ARBA00022756"/>
    </source>
</evidence>
<dbReference type="HOGENOM" id="CLU_015846_11_2_6"/>
<gene>
    <name evidence="9" type="primary">bioF</name>
    <name evidence="12" type="ordered locus">Hneap_2068</name>
</gene>
<evidence type="ECO:0000256" key="2">
    <source>
        <dbReference type="ARBA" id="ARBA00004746"/>
    </source>
</evidence>
<comment type="cofactor">
    <cofactor evidence="1 9 10">
        <name>pyridoxal 5'-phosphate</name>
        <dbReference type="ChEBI" id="CHEBI:597326"/>
    </cofactor>
</comment>
<dbReference type="RefSeq" id="WP_012824918.1">
    <property type="nucleotide sequence ID" value="NC_013422.1"/>
</dbReference>
<dbReference type="eggNOG" id="COG0156">
    <property type="taxonomic scope" value="Bacteria"/>
</dbReference>
<dbReference type="AlphaFoldDB" id="D0KVQ6"/>
<evidence type="ECO:0000259" key="11">
    <source>
        <dbReference type="Pfam" id="PF00155"/>
    </source>
</evidence>
<evidence type="ECO:0000256" key="4">
    <source>
        <dbReference type="ARBA" id="ARBA00011738"/>
    </source>
</evidence>
<protein>
    <recommendedName>
        <fullName evidence="9">8-amino-7-oxononanoate synthase</fullName>
        <shortName evidence="9">AONS</shortName>
        <ecNumber evidence="9">2.3.1.47</ecNumber>
    </recommendedName>
    <alternativeName>
        <fullName evidence="9">7-keto-8-amino-pelargonic acid synthase</fullName>
        <shortName evidence="9">7-KAP synthase</shortName>
        <shortName evidence="9">KAPA synthase</shortName>
    </alternativeName>
    <alternativeName>
        <fullName evidence="9">8-amino-7-ketopelargonate synthase</fullName>
    </alternativeName>
</protein>
<feature type="binding site" evidence="9">
    <location>
        <position position="210"/>
    </location>
    <ligand>
        <name>pyridoxal 5'-phosphate</name>
        <dbReference type="ChEBI" id="CHEBI:597326"/>
    </ligand>
</feature>
<dbReference type="UniPathway" id="UPA00078"/>
<dbReference type="SUPFAM" id="SSF53383">
    <property type="entry name" value="PLP-dependent transferases"/>
    <property type="match status" value="1"/>
</dbReference>
<dbReference type="PANTHER" id="PTHR13693">
    <property type="entry name" value="CLASS II AMINOTRANSFERASE/8-AMINO-7-OXONONANOATE SYNTHASE"/>
    <property type="match status" value="1"/>
</dbReference>
<evidence type="ECO:0000313" key="12">
    <source>
        <dbReference type="EMBL" id="ACX96886.1"/>
    </source>
</evidence>
<sequence>MRIEIITTRDWTQWLDARRADGLERRLRVGQSPQGVSMRVDGRELLAFCSNDYLGLANHPDIVTALQIGAARWGVGSGAAHLVNGHFEPHDALEFALAEWLRVDRCLLFSTGYMANLAVVGGLVGRGDTVVADKLNHASLVDAAQLSGATLRRYRHGDIDDARRQLMRATGTRMILTDGVFSMDGDVARLADLMALAEEFDAWLVVDDAHGFGVWGEQGRGSLAELGVIDAGVPEYLVQVGTLGKAFGTAGAFVAGASQPVEVLLQRARSYLFTTAQPPALAVATLASLSIVKSGNDLRANWRARVAALKRDLPPGIELMPSDTPIQPILIGDSAEAVKWSARLAESGLWVPAVRPPTVPKGAARLRVTISAAHSTSHVAQLIEALK</sequence>
<evidence type="ECO:0000256" key="7">
    <source>
        <dbReference type="ARBA" id="ARBA00022898"/>
    </source>
</evidence>
<keyword evidence="5 9" id="KW-0808">Transferase</keyword>
<name>D0KVQ6_HALNC</name>